<comment type="pathway">
    <text evidence="1">Amino-acid biosynthesis; L-histidine biosynthesis; L-histidine from 5-phospho-alpha-D-ribose 1-diphosphate: step 5/9.</text>
</comment>
<comment type="function">
    <text evidence="8">IGPS catalyzes the conversion of PRFAR and glutamine to IGP, AICAR and glutamate. The HisF subunit catalyzes the cyclization activity that produces IGP and AICAR from PRFAR using the ammonia provided by the HisH subunit.</text>
</comment>
<comment type="catalytic activity">
    <reaction evidence="10">
        <text>5-[(5-phospho-1-deoxy-D-ribulos-1-ylimino)methylamino]-1-(5-phospho-beta-D-ribosyl)imidazole-4-carboxamide + L-glutamine = D-erythro-1-(imidazol-4-yl)glycerol 3-phosphate + 5-amino-1-(5-phospho-beta-D-ribosyl)imidazole-4-carboxamide + L-glutamate + H(+)</text>
        <dbReference type="Rhea" id="RHEA:24793"/>
        <dbReference type="ChEBI" id="CHEBI:15378"/>
        <dbReference type="ChEBI" id="CHEBI:29985"/>
        <dbReference type="ChEBI" id="CHEBI:58278"/>
        <dbReference type="ChEBI" id="CHEBI:58359"/>
        <dbReference type="ChEBI" id="CHEBI:58475"/>
        <dbReference type="ChEBI" id="CHEBI:58525"/>
        <dbReference type="EC" id="4.3.2.10"/>
    </reaction>
</comment>
<evidence type="ECO:0000256" key="7">
    <source>
        <dbReference type="ARBA" id="ARBA00023239"/>
    </source>
</evidence>
<evidence type="ECO:0000256" key="5">
    <source>
        <dbReference type="ARBA" id="ARBA00022605"/>
    </source>
</evidence>
<dbReference type="EMBL" id="VTOW01000005">
    <property type="protein sequence ID" value="NKE73104.1"/>
    <property type="molecule type" value="Genomic_DNA"/>
</dbReference>
<dbReference type="PANTHER" id="PTHR21235">
    <property type="entry name" value="IMIDAZOLE GLYCEROL PHOSPHATE SYNTHASE SUBUNIT HISF/H IGP SYNTHASE SUBUNIT HISF/H"/>
    <property type="match status" value="1"/>
</dbReference>
<gene>
    <name evidence="12" type="primary">hisF</name>
    <name evidence="12" type="ORF">MNODULE_20320</name>
</gene>
<dbReference type="AlphaFoldDB" id="A0A7X6ID56"/>
<comment type="subunit">
    <text evidence="3">Heterodimer of HisH and HisF.</text>
</comment>
<keyword evidence="13" id="KW-1185">Reference proteome</keyword>
<name>A0A7X6ID56_9BACT</name>
<evidence type="ECO:0000256" key="10">
    <source>
        <dbReference type="ARBA" id="ARBA00047838"/>
    </source>
</evidence>
<dbReference type="InterPro" id="IPR013785">
    <property type="entry name" value="Aldolase_TIM"/>
</dbReference>
<comment type="caution">
    <text evidence="12">The sequence shown here is derived from an EMBL/GenBank/DDBJ whole genome shotgun (WGS) entry which is preliminary data.</text>
</comment>
<dbReference type="RefSeq" id="WP_168063050.1">
    <property type="nucleotide sequence ID" value="NZ_VTOW01000005.1"/>
</dbReference>
<dbReference type="PANTHER" id="PTHR21235:SF2">
    <property type="entry name" value="IMIDAZOLE GLYCEROL PHOSPHATE SYNTHASE HISHF"/>
    <property type="match status" value="1"/>
</dbReference>
<dbReference type="Pfam" id="PF00977">
    <property type="entry name" value="His_biosynth"/>
    <property type="match status" value="1"/>
</dbReference>
<dbReference type="GO" id="GO:0000105">
    <property type="term" value="P:L-histidine biosynthetic process"/>
    <property type="evidence" value="ECO:0007669"/>
    <property type="project" value="UniProtKB-UniPathway"/>
</dbReference>
<evidence type="ECO:0000256" key="9">
    <source>
        <dbReference type="ARBA" id="ARBA00030264"/>
    </source>
</evidence>
<evidence type="ECO:0000256" key="6">
    <source>
        <dbReference type="ARBA" id="ARBA00023102"/>
    </source>
</evidence>
<dbReference type="EC" id="4.3.2.10" evidence="4"/>
<evidence type="ECO:0000256" key="8">
    <source>
        <dbReference type="ARBA" id="ARBA00025475"/>
    </source>
</evidence>
<evidence type="ECO:0000256" key="4">
    <source>
        <dbReference type="ARBA" id="ARBA00012809"/>
    </source>
</evidence>
<dbReference type="SUPFAM" id="SSF51366">
    <property type="entry name" value="Ribulose-phoshate binding barrel"/>
    <property type="match status" value="1"/>
</dbReference>
<dbReference type="CDD" id="cd04731">
    <property type="entry name" value="HisF"/>
    <property type="match status" value="1"/>
</dbReference>
<keyword evidence="5 11" id="KW-0028">Amino-acid biosynthesis</keyword>
<dbReference type="InterPro" id="IPR050064">
    <property type="entry name" value="IGPS_HisA/HisF"/>
</dbReference>
<sequence length="262" mass="28499">MLKRRLIPKLQMKTSAHGGSDRKVLVTTIQFKEVLEIGDPVSQAKIYEAQAADELIFLDLDASSDHRKPILEVIRRAAEEIFMPFTVGGGVRSIDDFRDLLSSGADKVSINTAAVETPDLINDAAEVFGAQCVVLSIDCRSEKEGGFRVWINGGRIKTELDPVAWAIEGEKRGAGEILLTSIDRDGMRCGLDLELTRRVAEAVSIPVIASGGCGAASHFVEGLQTGRADAVAAGTYFCFKDENPMQTRSQIRNAGIPIRMHR</sequence>
<dbReference type="UniPathway" id="UPA00031">
    <property type="reaction ID" value="UER00010"/>
</dbReference>
<evidence type="ECO:0000313" key="12">
    <source>
        <dbReference type="EMBL" id="NKE73104.1"/>
    </source>
</evidence>
<reference evidence="12 13" key="1">
    <citation type="journal article" date="2020" name="Nature">
        <title>Bacterial chemolithoautotrophy via manganese oxidation.</title>
        <authorList>
            <person name="Yu H."/>
            <person name="Leadbetter J.R."/>
        </authorList>
    </citation>
    <scope>NUCLEOTIDE SEQUENCE [LARGE SCALE GENOMIC DNA]</scope>
    <source>
        <strain evidence="12 13">Mn-1</strain>
    </source>
</reference>
<evidence type="ECO:0000256" key="1">
    <source>
        <dbReference type="ARBA" id="ARBA00005091"/>
    </source>
</evidence>
<protein>
    <recommendedName>
        <fullName evidence="4">imidazole glycerol-phosphate synthase</fullName>
        <ecNumber evidence="4">4.3.2.10</ecNumber>
    </recommendedName>
    <alternativeName>
        <fullName evidence="9">IGP synthase cyclase subunit</fullName>
    </alternativeName>
</protein>
<dbReference type="Proteomes" id="UP000534783">
    <property type="component" value="Unassembled WGS sequence"/>
</dbReference>
<dbReference type="GO" id="GO:0016829">
    <property type="term" value="F:lyase activity"/>
    <property type="evidence" value="ECO:0007669"/>
    <property type="project" value="UniProtKB-KW"/>
</dbReference>
<organism evidence="12 13">
    <name type="scientific">Candidatus Manganitrophus noduliformans</name>
    <dbReference type="NCBI Taxonomy" id="2606439"/>
    <lineage>
        <taxon>Bacteria</taxon>
        <taxon>Pseudomonadati</taxon>
        <taxon>Nitrospirota</taxon>
        <taxon>Nitrospiria</taxon>
        <taxon>Candidatus Troglogloeales</taxon>
        <taxon>Candidatus Manganitrophaceae</taxon>
        <taxon>Candidatus Manganitrophus</taxon>
    </lineage>
</organism>
<dbReference type="Gene3D" id="3.20.20.70">
    <property type="entry name" value="Aldolase class I"/>
    <property type="match status" value="1"/>
</dbReference>
<evidence type="ECO:0000313" key="13">
    <source>
        <dbReference type="Proteomes" id="UP000534783"/>
    </source>
</evidence>
<evidence type="ECO:0000256" key="3">
    <source>
        <dbReference type="ARBA" id="ARBA00011152"/>
    </source>
</evidence>
<dbReference type="InterPro" id="IPR011060">
    <property type="entry name" value="RibuloseP-bd_barrel"/>
</dbReference>
<evidence type="ECO:0000256" key="11">
    <source>
        <dbReference type="RuleBase" id="RU003657"/>
    </source>
</evidence>
<dbReference type="InterPro" id="IPR004651">
    <property type="entry name" value="HisF"/>
</dbReference>
<accession>A0A7X6ID56</accession>
<dbReference type="GO" id="GO:0000107">
    <property type="term" value="F:imidazoleglycerol-phosphate synthase activity"/>
    <property type="evidence" value="ECO:0007669"/>
    <property type="project" value="InterPro"/>
</dbReference>
<comment type="similarity">
    <text evidence="2 11">Belongs to the HisA/HisF family.</text>
</comment>
<evidence type="ECO:0000256" key="2">
    <source>
        <dbReference type="ARBA" id="ARBA00009667"/>
    </source>
</evidence>
<proteinExistence type="inferred from homology"/>
<dbReference type="InterPro" id="IPR006062">
    <property type="entry name" value="His_biosynth"/>
</dbReference>
<keyword evidence="6 11" id="KW-0368">Histidine biosynthesis</keyword>
<keyword evidence="7 12" id="KW-0456">Lyase</keyword>